<accession>A0A255YWE1</accession>
<dbReference type="Pfam" id="PF00593">
    <property type="entry name" value="TonB_dep_Rec_b-barrel"/>
    <property type="match status" value="1"/>
</dbReference>
<gene>
    <name evidence="13" type="ORF">CHU95_14315</name>
</gene>
<proteinExistence type="inferred from homology"/>
<evidence type="ECO:0000256" key="5">
    <source>
        <dbReference type="ARBA" id="ARBA00023077"/>
    </source>
</evidence>
<evidence type="ECO:0000256" key="1">
    <source>
        <dbReference type="ARBA" id="ARBA00004571"/>
    </source>
</evidence>
<feature type="domain" description="TonB-dependent receptor-like beta-barrel" evidence="11">
    <location>
        <begin position="295"/>
        <end position="769"/>
    </location>
</feature>
<keyword evidence="4 8" id="KW-0812">Transmembrane</keyword>
<evidence type="ECO:0000256" key="10">
    <source>
        <dbReference type="SAM" id="SignalP"/>
    </source>
</evidence>
<dbReference type="CDD" id="cd01347">
    <property type="entry name" value="ligand_gated_channel"/>
    <property type="match status" value="1"/>
</dbReference>
<keyword evidence="3 8" id="KW-1134">Transmembrane beta strand</keyword>
<dbReference type="InterPro" id="IPR037066">
    <property type="entry name" value="Plug_dom_sf"/>
</dbReference>
<evidence type="ECO:0000256" key="6">
    <source>
        <dbReference type="ARBA" id="ARBA00023136"/>
    </source>
</evidence>
<keyword evidence="10" id="KW-0732">Signal</keyword>
<dbReference type="AlphaFoldDB" id="A0A255YWE1"/>
<comment type="caution">
    <text evidence="13">The sequence shown here is derived from an EMBL/GenBank/DDBJ whole genome shotgun (WGS) entry which is preliminary data.</text>
</comment>
<dbReference type="Pfam" id="PF07715">
    <property type="entry name" value="Plug"/>
    <property type="match status" value="1"/>
</dbReference>
<evidence type="ECO:0000256" key="9">
    <source>
        <dbReference type="RuleBase" id="RU003357"/>
    </source>
</evidence>
<evidence type="ECO:0000256" key="2">
    <source>
        <dbReference type="ARBA" id="ARBA00022448"/>
    </source>
</evidence>
<evidence type="ECO:0000256" key="3">
    <source>
        <dbReference type="ARBA" id="ARBA00022452"/>
    </source>
</evidence>
<dbReference type="Gene3D" id="2.40.170.20">
    <property type="entry name" value="TonB-dependent receptor, beta-barrel domain"/>
    <property type="match status" value="1"/>
</dbReference>
<comment type="subcellular location">
    <subcellularLocation>
        <location evidence="1 8">Cell outer membrane</location>
        <topology evidence="1 8">Multi-pass membrane protein</topology>
    </subcellularLocation>
</comment>
<dbReference type="Proteomes" id="UP000216998">
    <property type="component" value="Unassembled WGS sequence"/>
</dbReference>
<evidence type="ECO:0000256" key="4">
    <source>
        <dbReference type="ARBA" id="ARBA00022692"/>
    </source>
</evidence>
<feature type="signal peptide" evidence="10">
    <location>
        <begin position="1"/>
        <end position="24"/>
    </location>
</feature>
<organism evidence="13 14">
    <name type="scientific">Niveispirillum lacus</name>
    <dbReference type="NCBI Taxonomy" id="1981099"/>
    <lineage>
        <taxon>Bacteria</taxon>
        <taxon>Pseudomonadati</taxon>
        <taxon>Pseudomonadota</taxon>
        <taxon>Alphaproteobacteria</taxon>
        <taxon>Rhodospirillales</taxon>
        <taxon>Azospirillaceae</taxon>
        <taxon>Niveispirillum</taxon>
    </lineage>
</organism>
<dbReference type="EMBL" id="NOXU01000030">
    <property type="protein sequence ID" value="OYQ33556.1"/>
    <property type="molecule type" value="Genomic_DNA"/>
</dbReference>
<reference evidence="13 14" key="1">
    <citation type="submission" date="2017-07" db="EMBL/GenBank/DDBJ databases">
        <title>Niveispirillum cyanobacteriorum sp. nov., isolated from cyanobacterial aggregates in a eutrophic lake.</title>
        <authorList>
            <person name="Cai H."/>
        </authorList>
    </citation>
    <scope>NUCLEOTIDE SEQUENCE [LARGE SCALE GENOMIC DNA]</scope>
    <source>
        <strain evidence="14">TH1-14</strain>
    </source>
</reference>
<dbReference type="OrthoDB" id="7483329at2"/>
<comment type="similarity">
    <text evidence="8 9">Belongs to the TonB-dependent receptor family.</text>
</comment>
<dbReference type="RefSeq" id="WP_094456999.1">
    <property type="nucleotide sequence ID" value="NZ_NOXU01000030.1"/>
</dbReference>
<evidence type="ECO:0000313" key="14">
    <source>
        <dbReference type="Proteomes" id="UP000216998"/>
    </source>
</evidence>
<keyword evidence="14" id="KW-1185">Reference proteome</keyword>
<feature type="chain" id="PRO_5012220125" evidence="10">
    <location>
        <begin position="25"/>
        <end position="810"/>
    </location>
</feature>
<evidence type="ECO:0000259" key="11">
    <source>
        <dbReference type="Pfam" id="PF00593"/>
    </source>
</evidence>
<dbReference type="InterPro" id="IPR000531">
    <property type="entry name" value="Beta-barrel_TonB"/>
</dbReference>
<evidence type="ECO:0000313" key="13">
    <source>
        <dbReference type="EMBL" id="OYQ33556.1"/>
    </source>
</evidence>
<keyword evidence="5 9" id="KW-0798">TonB box</keyword>
<evidence type="ECO:0000256" key="8">
    <source>
        <dbReference type="PROSITE-ProRule" id="PRU01360"/>
    </source>
</evidence>
<dbReference type="PANTHER" id="PTHR47234">
    <property type="match status" value="1"/>
</dbReference>
<dbReference type="SUPFAM" id="SSF56935">
    <property type="entry name" value="Porins"/>
    <property type="match status" value="1"/>
</dbReference>
<sequence length="810" mass="87234">MGKQWLKVGTALAGFLTVTGGVQAQQPPSDVEEIIVTGTRRADRTLAESPVPVDVISAGELERSGLGEVNKVLNALVPSFNFPQPTITDGTDHIRPATLRGLSPDHTLVLINGKRRHNTALLNLNGSVGRGSTGADLNSIPASAIRRVEVLRDGAAAQYGSDAIAGVINIILRDNNEGGSAFASYGQTYEGDGDVYHFASNAGATLGNGGYLNLTAEYRDRGHTNRQAADTRQQYNNLAGGVPDPREATINRTDNFWYGDSAVTDYNVVYNLGLPLGGAELYSFGNYNKREGKAGATWRRPRDPNNVRAIYPNGFLPFITSDIDDMSVAVGVKGDAGETRYDISGTYGRNDFPFSVENTLNATYGTNSRRSFFSGDLLYTQGVINADASRDVDIGLPSALSVSAGLEYRTEAYELGAGDEDSWRDGGVKVLDSGSTSAIGAQPAPGAQGFPGFRPSDEVDVDRHSYAAYLDLETKLSEALLVSVAGRVERYSDFGWTGSGKFAFKYDVTDAFGLRGAVSNGFRAPSLQQSYFSSTATNFIGGVPFEIRTFRVNDPAAQALGAEDLKPEKSINYSLGFTSNPFPNASLTVDAYQIRIDDRIVLSENLTGTAVQNFLTARGFAGVTGGRFFTNAIDTRTRGVDIVGTYRADLDAAGTLNLTAGINFNDTKTLNVKPNPSTLATVGLQLTRFSRVEEGRFEEAQPENKINLSATWQYEDFNLTVRGTRYGKFTSRNANAALDQTFGAEWVADIDVGYDLTENLSVSAGVNNLFDNYTDLVIPGANPNGFAQYSNFSPFGFNGGFYYAKVKMTW</sequence>
<dbReference type="PANTHER" id="PTHR47234:SF3">
    <property type="entry name" value="SECRETIN_TONB SHORT N-TERMINAL DOMAIN-CONTAINING PROTEIN"/>
    <property type="match status" value="1"/>
</dbReference>
<dbReference type="Gene3D" id="2.170.130.10">
    <property type="entry name" value="TonB-dependent receptor, plug domain"/>
    <property type="match status" value="1"/>
</dbReference>
<dbReference type="InterPro" id="IPR036942">
    <property type="entry name" value="Beta-barrel_TonB_sf"/>
</dbReference>
<feature type="domain" description="TonB-dependent receptor plug" evidence="12">
    <location>
        <begin position="46"/>
        <end position="167"/>
    </location>
</feature>
<dbReference type="InterPro" id="IPR012910">
    <property type="entry name" value="Plug_dom"/>
</dbReference>
<dbReference type="GO" id="GO:0009279">
    <property type="term" value="C:cell outer membrane"/>
    <property type="evidence" value="ECO:0007669"/>
    <property type="project" value="UniProtKB-SubCell"/>
</dbReference>
<keyword evidence="6 8" id="KW-0472">Membrane</keyword>
<name>A0A255YWE1_9PROT</name>
<evidence type="ECO:0000256" key="7">
    <source>
        <dbReference type="ARBA" id="ARBA00023237"/>
    </source>
</evidence>
<dbReference type="InterPro" id="IPR039426">
    <property type="entry name" value="TonB-dep_rcpt-like"/>
</dbReference>
<keyword evidence="2 8" id="KW-0813">Transport</keyword>
<protein>
    <submittedName>
        <fullName evidence="13">TonB-dependent receptor</fullName>
    </submittedName>
</protein>
<evidence type="ECO:0000259" key="12">
    <source>
        <dbReference type="Pfam" id="PF07715"/>
    </source>
</evidence>
<keyword evidence="13" id="KW-0675">Receptor</keyword>
<dbReference type="PROSITE" id="PS52016">
    <property type="entry name" value="TONB_DEPENDENT_REC_3"/>
    <property type="match status" value="1"/>
</dbReference>
<keyword evidence="7 8" id="KW-0998">Cell outer membrane</keyword>